<dbReference type="GO" id="GO:0061599">
    <property type="term" value="F:molybdopterin molybdotransferase activity"/>
    <property type="evidence" value="ECO:0007669"/>
    <property type="project" value="UniProtKB-UniRule"/>
</dbReference>
<dbReference type="InterPro" id="IPR001453">
    <property type="entry name" value="MoaB/Mog_dom"/>
</dbReference>
<reference evidence="8" key="2">
    <citation type="submission" date="2023-06" db="EMBL/GenBank/DDBJ databases">
        <authorList>
            <consortium name="Lawrence Berkeley National Laboratory"/>
            <person name="Mondo S.J."/>
            <person name="Hensen N."/>
            <person name="Bonometti L."/>
            <person name="Westerberg I."/>
            <person name="Brannstrom I.O."/>
            <person name="Guillou S."/>
            <person name="Cros-Aarteil S."/>
            <person name="Calhoun S."/>
            <person name="Haridas S."/>
            <person name="Kuo A."/>
            <person name="Pangilinan J."/>
            <person name="Riley R."/>
            <person name="Labutti K."/>
            <person name="Andreopoulos B."/>
            <person name="Lipzen A."/>
            <person name="Chen C."/>
            <person name="Yanf M."/>
            <person name="Daum C."/>
            <person name="Ng V."/>
            <person name="Clum A."/>
            <person name="Steindorff A."/>
            <person name="Ohm R."/>
            <person name="Martin F."/>
            <person name="Silar P."/>
            <person name="Natvig D."/>
            <person name="Lalanne C."/>
            <person name="Gautier V."/>
            <person name="Ament-Velasquez S.L."/>
            <person name="Kruys A."/>
            <person name="Hutchinson M.I."/>
            <person name="Powell A.J."/>
            <person name="Barry K."/>
            <person name="Miller A.N."/>
            <person name="Grigoriev I.V."/>
            <person name="Debuchy R."/>
            <person name="Gladieux P."/>
            <person name="Thoren M.H."/>
            <person name="Johannesson H."/>
        </authorList>
    </citation>
    <scope>NUCLEOTIDE SEQUENCE</scope>
    <source>
        <strain evidence="8">PSN324</strain>
    </source>
</reference>
<dbReference type="EMBL" id="MU864941">
    <property type="protein sequence ID" value="KAK4465236.1"/>
    <property type="molecule type" value="Genomic_DNA"/>
</dbReference>
<keyword evidence="4 5" id="KW-0501">Molybdenum cofactor biosynthesis</keyword>
<dbReference type="FunFam" id="2.170.190.11:FF:000002">
    <property type="entry name" value="Molybdopterin molybdenumtransferase"/>
    <property type="match status" value="1"/>
</dbReference>
<evidence type="ECO:0000259" key="7">
    <source>
        <dbReference type="SMART" id="SM00852"/>
    </source>
</evidence>
<evidence type="ECO:0000313" key="9">
    <source>
        <dbReference type="Proteomes" id="UP001321749"/>
    </source>
</evidence>
<dbReference type="GO" id="GO:0006777">
    <property type="term" value="P:Mo-molybdopterin cofactor biosynthetic process"/>
    <property type="evidence" value="ECO:0007669"/>
    <property type="project" value="UniProtKB-UniRule"/>
</dbReference>
<feature type="region of interest" description="Disordered" evidence="6">
    <location>
        <begin position="179"/>
        <end position="257"/>
    </location>
</feature>
<dbReference type="AlphaFoldDB" id="A0AAV9HWY0"/>
<keyword evidence="5" id="KW-0500">Molybdenum</keyword>
<dbReference type="CDD" id="cd00886">
    <property type="entry name" value="MogA_MoaB"/>
    <property type="match status" value="1"/>
</dbReference>
<dbReference type="PROSITE" id="PS01078">
    <property type="entry name" value="MOCF_BIOSYNTHESIS_1"/>
    <property type="match status" value="1"/>
</dbReference>
<dbReference type="PROSITE" id="PS01079">
    <property type="entry name" value="MOCF_BIOSYNTHESIS_2"/>
    <property type="match status" value="1"/>
</dbReference>
<dbReference type="SUPFAM" id="SSF63867">
    <property type="entry name" value="MoeA C-terminal domain-like"/>
    <property type="match status" value="1"/>
</dbReference>
<gene>
    <name evidence="8" type="ORF">QBC42DRAFT_261879</name>
</gene>
<keyword evidence="5" id="KW-0479">Metal-binding</keyword>
<keyword evidence="5" id="KW-0460">Magnesium</keyword>
<accession>A0AAV9HWY0</accession>
<evidence type="ECO:0000256" key="1">
    <source>
        <dbReference type="ARBA" id="ARBA00005046"/>
    </source>
</evidence>
<sequence>MPNPLKAAILVVSTTAAKDPSTDAAEATLRAVFDQDGGSQWTVTETSIVSDVTTDIQRQITLWTDSADNAVNLVVTTGGTGFAISDLTPEAVSPLLHKHAPGLAHAMLAASLSVTPFAMMSRPVAGVRNRTVIVTLPGSPKGAKENLQAIIKTLPHACLQAAGANSRALHSGGIEKLEQDAGVAGSSSSPKTQSHGHHHNPHHHHHGHSHPHGHGHGQGHNHGNLTRHPLPSSSSDSAALKSNDLSLGPSRRHRSSPYPMLSVTEALSLIQSRVPPPSTTALPISPSLIGSVLASPITAASPVPAFRASIVDGYAVIPPEDGNLQGTFPVFAISHANSSSSSSPLQELLPGQIARITTGAPLPPGATSVIMVEDTVLVSTTTTPDGKEEEKEVGIHATGVKPGENVREVGSDIAAGTVILQKGEQISSVGGEIGLLAAAGVSQVEVYRKPIVGVLSTGDEIVEHSKPELAYGEVRDTNRPTLISAAQGAGYQVVDLGIVRDKPGSLEETLRRALREVDLLITTGGVSMGELDLLKPTIERSLGGVIHFGRVAMKPGKPTTFATVPVKNNDGERIEKVVFSLPGNPASALVTFHLFVLPALHKMSGVEPAGLTKVPVALSHDFVLDPVRPEYHRAIVSVGRDGALAATSTGGQRSSKVGSMKSANALLCMPAGKEPLKKGDKVEALLMGNLLSEF</sequence>
<dbReference type="InterPro" id="IPR036135">
    <property type="entry name" value="MoeA_linker/N_sf"/>
</dbReference>
<keyword evidence="5" id="KW-0808">Transferase</keyword>
<dbReference type="Gene3D" id="3.90.105.10">
    <property type="entry name" value="Molybdopterin biosynthesis moea protein, domain 2"/>
    <property type="match status" value="1"/>
</dbReference>
<reference evidence="8" key="1">
    <citation type="journal article" date="2023" name="Mol. Phylogenet. Evol.">
        <title>Genome-scale phylogeny and comparative genomics of the fungal order Sordariales.</title>
        <authorList>
            <person name="Hensen N."/>
            <person name="Bonometti L."/>
            <person name="Westerberg I."/>
            <person name="Brannstrom I.O."/>
            <person name="Guillou S."/>
            <person name="Cros-Aarteil S."/>
            <person name="Calhoun S."/>
            <person name="Haridas S."/>
            <person name="Kuo A."/>
            <person name="Mondo S."/>
            <person name="Pangilinan J."/>
            <person name="Riley R."/>
            <person name="LaButti K."/>
            <person name="Andreopoulos B."/>
            <person name="Lipzen A."/>
            <person name="Chen C."/>
            <person name="Yan M."/>
            <person name="Daum C."/>
            <person name="Ng V."/>
            <person name="Clum A."/>
            <person name="Steindorff A."/>
            <person name="Ohm R.A."/>
            <person name="Martin F."/>
            <person name="Silar P."/>
            <person name="Natvig D.O."/>
            <person name="Lalanne C."/>
            <person name="Gautier V."/>
            <person name="Ament-Velasquez S.L."/>
            <person name="Kruys A."/>
            <person name="Hutchinson M.I."/>
            <person name="Powell A.J."/>
            <person name="Barry K."/>
            <person name="Miller A.N."/>
            <person name="Grigoriev I.V."/>
            <person name="Debuchy R."/>
            <person name="Gladieux P."/>
            <person name="Hiltunen Thoren M."/>
            <person name="Johannesson H."/>
        </authorList>
    </citation>
    <scope>NUCLEOTIDE SEQUENCE</scope>
    <source>
        <strain evidence="8">PSN324</strain>
    </source>
</reference>
<comment type="similarity">
    <text evidence="3">In the C-terminal section; belongs to the MoeA family.</text>
</comment>
<dbReference type="Pfam" id="PF00994">
    <property type="entry name" value="MoCF_biosynth"/>
    <property type="match status" value="2"/>
</dbReference>
<evidence type="ECO:0000256" key="4">
    <source>
        <dbReference type="ARBA" id="ARBA00023150"/>
    </source>
</evidence>
<dbReference type="InterPro" id="IPR036425">
    <property type="entry name" value="MoaB/Mog-like_dom_sf"/>
</dbReference>
<dbReference type="GO" id="GO:0005524">
    <property type="term" value="F:ATP binding"/>
    <property type="evidence" value="ECO:0007669"/>
    <property type="project" value="UniProtKB-UniRule"/>
</dbReference>
<comment type="cofactor">
    <cofactor evidence="5">
        <name>Mg(2+)</name>
        <dbReference type="ChEBI" id="CHEBI:18420"/>
    </cofactor>
</comment>
<dbReference type="PANTHER" id="PTHR10192:SF5">
    <property type="entry name" value="GEPHYRIN"/>
    <property type="match status" value="1"/>
</dbReference>
<dbReference type="InterPro" id="IPR036688">
    <property type="entry name" value="MoeA_C_domain_IV_sf"/>
</dbReference>
<dbReference type="Proteomes" id="UP001321749">
    <property type="component" value="Unassembled WGS sequence"/>
</dbReference>
<comment type="function">
    <text evidence="5">Catalyzes two steps in the biosynthesis of the molybdenum cofactor. In the first step, molybdopterin is adenylated. Subsequently, molybdate is inserted into adenylated molybdopterin and AMP is released.</text>
</comment>
<dbReference type="NCBIfam" id="TIGR00177">
    <property type="entry name" value="molyb_syn"/>
    <property type="match status" value="2"/>
</dbReference>
<organism evidence="8 9">
    <name type="scientific">Cladorrhinum samala</name>
    <dbReference type="NCBI Taxonomy" id="585594"/>
    <lineage>
        <taxon>Eukaryota</taxon>
        <taxon>Fungi</taxon>
        <taxon>Dikarya</taxon>
        <taxon>Ascomycota</taxon>
        <taxon>Pezizomycotina</taxon>
        <taxon>Sordariomycetes</taxon>
        <taxon>Sordariomycetidae</taxon>
        <taxon>Sordariales</taxon>
        <taxon>Podosporaceae</taxon>
        <taxon>Cladorrhinum</taxon>
    </lineage>
</organism>
<dbReference type="GO" id="GO:0005829">
    <property type="term" value="C:cytosol"/>
    <property type="evidence" value="ECO:0007669"/>
    <property type="project" value="TreeGrafter"/>
</dbReference>
<dbReference type="Pfam" id="PF03453">
    <property type="entry name" value="MoeA_N"/>
    <property type="match status" value="1"/>
</dbReference>
<comment type="catalytic activity">
    <reaction evidence="5">
        <text>adenylyl-molybdopterin + molybdate = Mo-molybdopterin + AMP + H(+)</text>
        <dbReference type="Rhea" id="RHEA:35047"/>
        <dbReference type="ChEBI" id="CHEBI:15378"/>
        <dbReference type="ChEBI" id="CHEBI:36264"/>
        <dbReference type="ChEBI" id="CHEBI:62727"/>
        <dbReference type="ChEBI" id="CHEBI:71302"/>
        <dbReference type="ChEBI" id="CHEBI:456215"/>
    </reaction>
</comment>
<comment type="caution">
    <text evidence="8">The sequence shown here is derived from an EMBL/GenBank/DDBJ whole genome shotgun (WGS) entry which is preliminary data.</text>
</comment>
<feature type="domain" description="MoaB/Mog" evidence="7">
    <location>
        <begin position="8"/>
        <end position="157"/>
    </location>
</feature>
<dbReference type="InterPro" id="IPR038987">
    <property type="entry name" value="MoeA-like"/>
</dbReference>
<dbReference type="Gene3D" id="3.40.980.10">
    <property type="entry name" value="MoaB/Mog-like domain"/>
    <property type="match status" value="2"/>
</dbReference>
<dbReference type="InterPro" id="IPR005110">
    <property type="entry name" value="MoeA_linker/N"/>
</dbReference>
<feature type="compositionally biased region" description="Basic residues" evidence="6">
    <location>
        <begin position="194"/>
        <end position="219"/>
    </location>
</feature>
<evidence type="ECO:0000256" key="6">
    <source>
        <dbReference type="SAM" id="MobiDB-lite"/>
    </source>
</evidence>
<proteinExistence type="inferred from homology"/>
<feature type="domain" description="MoaB/Mog" evidence="7">
    <location>
        <begin position="453"/>
        <end position="602"/>
    </location>
</feature>
<evidence type="ECO:0000256" key="3">
    <source>
        <dbReference type="ARBA" id="ARBA00008339"/>
    </source>
</evidence>
<evidence type="ECO:0000256" key="2">
    <source>
        <dbReference type="ARBA" id="ARBA00007589"/>
    </source>
</evidence>
<dbReference type="SUPFAM" id="SSF53218">
    <property type="entry name" value="Molybdenum cofactor biosynthesis proteins"/>
    <property type="match status" value="2"/>
</dbReference>
<dbReference type="InterPro" id="IPR005111">
    <property type="entry name" value="MoeA_C_domain_IV"/>
</dbReference>
<name>A0AAV9HWY0_9PEZI</name>
<dbReference type="InterPro" id="IPR008284">
    <property type="entry name" value="MoCF_biosynth_CS"/>
</dbReference>
<protein>
    <submittedName>
        <fullName evidence="8">Gephyrin</fullName>
    </submittedName>
</protein>
<dbReference type="GO" id="GO:0046872">
    <property type="term" value="F:metal ion binding"/>
    <property type="evidence" value="ECO:0007669"/>
    <property type="project" value="UniProtKB-UniRule"/>
</dbReference>
<dbReference type="CDD" id="cd00887">
    <property type="entry name" value="MoeA"/>
    <property type="match status" value="1"/>
</dbReference>
<dbReference type="Gene3D" id="2.40.340.10">
    <property type="entry name" value="MoeA, C-terminal, domain IV"/>
    <property type="match status" value="1"/>
</dbReference>
<comment type="catalytic activity">
    <reaction evidence="5">
        <text>molybdopterin + ATP + H(+) = adenylyl-molybdopterin + diphosphate</text>
        <dbReference type="Rhea" id="RHEA:31331"/>
        <dbReference type="ChEBI" id="CHEBI:15378"/>
        <dbReference type="ChEBI" id="CHEBI:30616"/>
        <dbReference type="ChEBI" id="CHEBI:33019"/>
        <dbReference type="ChEBI" id="CHEBI:58698"/>
        <dbReference type="ChEBI" id="CHEBI:62727"/>
    </reaction>
</comment>
<dbReference type="NCBIfam" id="NF045515">
    <property type="entry name" value="Glp_gephyrin"/>
    <property type="match status" value="1"/>
</dbReference>
<evidence type="ECO:0000256" key="5">
    <source>
        <dbReference type="RuleBase" id="RU365090"/>
    </source>
</evidence>
<dbReference type="PANTHER" id="PTHR10192">
    <property type="entry name" value="MOLYBDOPTERIN BIOSYNTHESIS PROTEIN"/>
    <property type="match status" value="1"/>
</dbReference>
<dbReference type="FunFam" id="2.40.340.10:FF:000004">
    <property type="entry name" value="Molybdopterin molybdenumtransferase"/>
    <property type="match status" value="1"/>
</dbReference>
<comment type="similarity">
    <text evidence="5">Belongs to the MoeA family.</text>
</comment>
<comment type="pathway">
    <text evidence="1 5">Cofactor biosynthesis; molybdopterin biosynthesis.</text>
</comment>
<dbReference type="Gene3D" id="2.170.190.11">
    <property type="entry name" value="Molybdopterin biosynthesis moea protein, domain 3"/>
    <property type="match status" value="1"/>
</dbReference>
<keyword evidence="9" id="KW-1185">Reference proteome</keyword>
<dbReference type="GO" id="GO:0061598">
    <property type="term" value="F:molybdopterin adenylyltransferase activity"/>
    <property type="evidence" value="ECO:0007669"/>
    <property type="project" value="UniProtKB-UniRule"/>
</dbReference>
<comment type="similarity">
    <text evidence="2">In the N-terminal section; belongs to the MoaB/Mog family.</text>
</comment>
<feature type="compositionally biased region" description="Low complexity" evidence="6">
    <location>
        <begin position="229"/>
        <end position="247"/>
    </location>
</feature>
<dbReference type="SUPFAM" id="SSF63882">
    <property type="entry name" value="MoeA N-terminal region -like"/>
    <property type="match status" value="1"/>
</dbReference>
<evidence type="ECO:0000313" key="8">
    <source>
        <dbReference type="EMBL" id="KAK4465236.1"/>
    </source>
</evidence>
<dbReference type="FunFam" id="3.40.980.10:FF:000011">
    <property type="entry name" value="Molybdopterin molybdenumtransferase"/>
    <property type="match status" value="1"/>
</dbReference>
<dbReference type="SMART" id="SM00852">
    <property type="entry name" value="MoCF_biosynth"/>
    <property type="match status" value="2"/>
</dbReference>
<dbReference type="Pfam" id="PF03454">
    <property type="entry name" value="MoeA_C"/>
    <property type="match status" value="1"/>
</dbReference>